<gene>
    <name evidence="1" type="ORF">HXO58_05155</name>
</gene>
<name>A0A930PNZ4_9MICC</name>
<reference evidence="1" key="1">
    <citation type="submission" date="2020-04" db="EMBL/GenBank/DDBJ databases">
        <title>Deep metagenomics examines the oral microbiome during advanced dental caries in children, revealing novel taxa and co-occurrences with host molecules.</title>
        <authorList>
            <person name="Baker J.L."/>
            <person name="Morton J.T."/>
            <person name="Dinis M."/>
            <person name="Alvarez R."/>
            <person name="Tran N.C."/>
            <person name="Knight R."/>
            <person name="Edlund A."/>
        </authorList>
    </citation>
    <scope>NUCLEOTIDE SEQUENCE</scope>
    <source>
        <strain evidence="1">JCVI_29_bin.11</strain>
    </source>
</reference>
<dbReference type="EMBL" id="JABZXL010000011">
    <property type="protein sequence ID" value="MBF1659205.1"/>
    <property type="molecule type" value="Genomic_DNA"/>
</dbReference>
<proteinExistence type="predicted"/>
<evidence type="ECO:0000313" key="2">
    <source>
        <dbReference type="Proteomes" id="UP000713964"/>
    </source>
</evidence>
<comment type="caution">
    <text evidence="1">The sequence shown here is derived from an EMBL/GenBank/DDBJ whole genome shotgun (WGS) entry which is preliminary data.</text>
</comment>
<dbReference type="AlphaFoldDB" id="A0A930PNZ4"/>
<dbReference type="Proteomes" id="UP000713964">
    <property type="component" value="Unassembled WGS sequence"/>
</dbReference>
<accession>A0A930PNZ4</accession>
<sequence>MNYSLSGWLRESPEVPRVKKEVVGPFFHIHHYIDILQRDKVRQGACGQGQQLCCKKPLTMRFSADLRDSSGRFGVLLGGVIDTLFLQILDLENISEHCAEIHITETQKTRIYDAKNTEKRVTHANGV</sequence>
<organism evidence="1 2">
    <name type="scientific">Rothia mucilaginosa</name>
    <dbReference type="NCBI Taxonomy" id="43675"/>
    <lineage>
        <taxon>Bacteria</taxon>
        <taxon>Bacillati</taxon>
        <taxon>Actinomycetota</taxon>
        <taxon>Actinomycetes</taxon>
        <taxon>Micrococcales</taxon>
        <taxon>Micrococcaceae</taxon>
        <taxon>Rothia</taxon>
    </lineage>
</organism>
<protein>
    <submittedName>
        <fullName evidence="1">Uncharacterized protein</fullName>
    </submittedName>
</protein>
<evidence type="ECO:0000313" key="1">
    <source>
        <dbReference type="EMBL" id="MBF1659205.1"/>
    </source>
</evidence>